<sequence length="358" mass="40978">MLDPEPPRKQRSTQTEEKMFCDASTQTVKEVDTRKTQKTKVISYEVCKSDDRFQFFTGLSIDDFEALFNLIGGDDAIRSLKLKYSDTTPTKTIQSTLTSRDRLFMMLLRLRRGYPGEELGFLFGIDPSYAYRICYAMTQLVYLTFKSMQKIMFVSAAHQRKGQPKVMKPFKNLRVILDGMSIFLQTPSNFQQQGNTYSNYKKDNVLLVAVGISSHGATIFCSDAYEGTTSDKESIMKSGLLDMLDKGDGVMTDRGYELTAELQAKGCHFYKPPSLGDRKTFTEEEETLTKAIAAARIYVEHAIADIKDWKILQGVVPINMISQWSNIIYVVAFLRNFNPNRIHNKKFSRRNPEEDEFM</sequence>
<gene>
    <name evidence="6" type="primary">LOC127750099</name>
</gene>
<name>A0A9C6WYB7_FRAOC</name>
<evidence type="ECO:0000259" key="4">
    <source>
        <dbReference type="Pfam" id="PF13613"/>
    </source>
</evidence>
<keyword evidence="5" id="KW-1185">Reference proteome</keyword>
<dbReference type="KEGG" id="foc:127750099"/>
<dbReference type="AlphaFoldDB" id="A0A9C6WYB7"/>
<accession>A0A9C6WYB7</accession>
<dbReference type="Pfam" id="PF13359">
    <property type="entry name" value="DDE_Tnp_4"/>
    <property type="match status" value="1"/>
</dbReference>
<feature type="domain" description="Transposase Helix-turn-helix" evidence="4">
    <location>
        <begin position="97"/>
        <end position="146"/>
    </location>
</feature>
<organism evidence="5 6">
    <name type="scientific">Frankliniella occidentalis</name>
    <name type="common">Western flower thrips</name>
    <name type="synonym">Euthrips occidentalis</name>
    <dbReference type="NCBI Taxonomy" id="133901"/>
    <lineage>
        <taxon>Eukaryota</taxon>
        <taxon>Metazoa</taxon>
        <taxon>Ecdysozoa</taxon>
        <taxon>Arthropoda</taxon>
        <taxon>Hexapoda</taxon>
        <taxon>Insecta</taxon>
        <taxon>Pterygota</taxon>
        <taxon>Neoptera</taxon>
        <taxon>Paraneoptera</taxon>
        <taxon>Thysanoptera</taxon>
        <taxon>Terebrantia</taxon>
        <taxon>Thripoidea</taxon>
        <taxon>Thripidae</taxon>
        <taxon>Frankliniella</taxon>
    </lineage>
</organism>
<dbReference type="InterPro" id="IPR027806">
    <property type="entry name" value="HARBI1_dom"/>
</dbReference>
<reference evidence="6" key="1">
    <citation type="submission" date="2025-08" db="UniProtKB">
        <authorList>
            <consortium name="RefSeq"/>
        </authorList>
    </citation>
    <scope>IDENTIFICATION</scope>
    <source>
        <tissue evidence="6">Whole organism</tissue>
    </source>
</reference>
<proteinExistence type="predicted"/>
<dbReference type="InterPro" id="IPR027805">
    <property type="entry name" value="Transposase_HTH_dom"/>
</dbReference>
<dbReference type="RefSeq" id="XP_052126616.1">
    <property type="nucleotide sequence ID" value="XM_052270656.1"/>
</dbReference>
<dbReference type="PANTHER" id="PTHR23080">
    <property type="entry name" value="THAP DOMAIN PROTEIN"/>
    <property type="match status" value="1"/>
</dbReference>
<dbReference type="Proteomes" id="UP000504606">
    <property type="component" value="Unplaced"/>
</dbReference>
<dbReference type="GO" id="GO:0046872">
    <property type="term" value="F:metal ion binding"/>
    <property type="evidence" value="ECO:0007669"/>
    <property type="project" value="UniProtKB-KW"/>
</dbReference>
<evidence type="ECO:0000256" key="1">
    <source>
        <dbReference type="ARBA" id="ARBA00001968"/>
    </source>
</evidence>
<feature type="domain" description="DDE Tnp4" evidence="3">
    <location>
        <begin position="177"/>
        <end position="336"/>
    </location>
</feature>
<protein>
    <submittedName>
        <fullName evidence="6">Uncharacterized protein LOC127750099</fullName>
    </submittedName>
</protein>
<evidence type="ECO:0000259" key="3">
    <source>
        <dbReference type="Pfam" id="PF13359"/>
    </source>
</evidence>
<dbReference type="GeneID" id="127750099"/>
<evidence type="ECO:0000256" key="2">
    <source>
        <dbReference type="ARBA" id="ARBA00022723"/>
    </source>
</evidence>
<dbReference type="OrthoDB" id="6423901at2759"/>
<dbReference type="PANTHER" id="PTHR23080:SF133">
    <property type="entry name" value="SI:CH211-262I1.5-RELATED"/>
    <property type="match status" value="1"/>
</dbReference>
<evidence type="ECO:0000313" key="5">
    <source>
        <dbReference type="Proteomes" id="UP000504606"/>
    </source>
</evidence>
<evidence type="ECO:0000313" key="6">
    <source>
        <dbReference type="RefSeq" id="XP_052126616.1"/>
    </source>
</evidence>
<comment type="cofactor">
    <cofactor evidence="1">
        <name>a divalent metal cation</name>
        <dbReference type="ChEBI" id="CHEBI:60240"/>
    </cofactor>
</comment>
<keyword evidence="2" id="KW-0479">Metal-binding</keyword>
<dbReference type="Pfam" id="PF13613">
    <property type="entry name" value="HTH_Tnp_4"/>
    <property type="match status" value="1"/>
</dbReference>